<dbReference type="AlphaFoldDB" id="A0A7S3F2F5"/>
<gene>
    <name evidence="1" type="ORF">HERI1096_LOCUS21215</name>
</gene>
<reference evidence="1" key="1">
    <citation type="submission" date="2021-01" db="EMBL/GenBank/DDBJ databases">
        <authorList>
            <person name="Corre E."/>
            <person name="Pelletier E."/>
            <person name="Niang G."/>
            <person name="Scheremetjew M."/>
            <person name="Finn R."/>
            <person name="Kale V."/>
            <person name="Holt S."/>
            <person name="Cochrane G."/>
            <person name="Meng A."/>
            <person name="Brown T."/>
            <person name="Cohen L."/>
        </authorList>
    </citation>
    <scope>NUCLEOTIDE SEQUENCE</scope>
    <source>
        <strain evidence="1">CCMP281</strain>
    </source>
</reference>
<protein>
    <submittedName>
        <fullName evidence="1">Uncharacterized protein</fullName>
    </submittedName>
</protein>
<evidence type="ECO:0000313" key="1">
    <source>
        <dbReference type="EMBL" id="CAE0120514.1"/>
    </source>
</evidence>
<proteinExistence type="predicted"/>
<name>A0A7S3F2F5_9EUKA</name>
<organism evidence="1">
    <name type="scientific">Haptolina ericina</name>
    <dbReference type="NCBI Taxonomy" id="156174"/>
    <lineage>
        <taxon>Eukaryota</taxon>
        <taxon>Haptista</taxon>
        <taxon>Haptophyta</taxon>
        <taxon>Prymnesiophyceae</taxon>
        <taxon>Prymnesiales</taxon>
        <taxon>Prymnesiaceae</taxon>
        <taxon>Haptolina</taxon>
    </lineage>
</organism>
<accession>A0A7S3F2F5</accession>
<sequence>MNYLCVLNTKVLFKHLRHEPELGDPIRHLPAMAHMNYHPEKEPRMAATVAFYGSRDLAALSPWNGGEGRNSGGCVGKVGVMTNSMPPLTPAELRAHTLASSMVQSGGAWGWGPNHSALRGPVRFLPNGTLQSPWGSGSWGSVPSQWRKDSLHVVLPARSGTANETYLLMFLSEKWAFVAVRCSDEQVTYGRLLADPIPEKRLVW</sequence>
<dbReference type="EMBL" id="HBHX01038155">
    <property type="protein sequence ID" value="CAE0120514.1"/>
    <property type="molecule type" value="Transcribed_RNA"/>
</dbReference>